<evidence type="ECO:0000313" key="2">
    <source>
        <dbReference type="Proteomes" id="UP000588604"/>
    </source>
</evidence>
<name>A0A841MNF7_9BACT</name>
<dbReference type="Proteomes" id="UP000588604">
    <property type="component" value="Unassembled WGS sequence"/>
</dbReference>
<evidence type="ECO:0000313" key="1">
    <source>
        <dbReference type="EMBL" id="MBB6329010.1"/>
    </source>
</evidence>
<protein>
    <submittedName>
        <fullName evidence="1">Mannose/fructose/N-acetylgalactosamine-specific phosphotransferase system component IID</fullName>
    </submittedName>
</protein>
<reference evidence="1 2" key="1">
    <citation type="submission" date="2020-08" db="EMBL/GenBank/DDBJ databases">
        <title>Genomic Encyclopedia of Type Strains, Phase IV (KMG-IV): sequencing the most valuable type-strain genomes for metagenomic binning, comparative biology and taxonomic classification.</title>
        <authorList>
            <person name="Goeker M."/>
        </authorList>
    </citation>
    <scope>NUCLEOTIDE SEQUENCE [LARGE SCALE GENOMIC DNA]</scope>
    <source>
        <strain evidence="1 2">DSM 102044</strain>
    </source>
</reference>
<dbReference type="AlphaFoldDB" id="A0A841MNF7"/>
<gene>
    <name evidence="1" type="ORF">FHS59_004674</name>
</gene>
<dbReference type="EMBL" id="JACIJO010000007">
    <property type="protein sequence ID" value="MBB6329010.1"/>
    <property type="molecule type" value="Genomic_DNA"/>
</dbReference>
<comment type="caution">
    <text evidence="1">The sequence shown here is derived from an EMBL/GenBank/DDBJ whole genome shotgun (WGS) entry which is preliminary data.</text>
</comment>
<keyword evidence="2" id="KW-1185">Reference proteome</keyword>
<sequence>MEKNLAGDGKFDCSKIHFNWKYDLFHSSKKFNPIQNCGFVFFEIPVIKKYNTVNTRFSKSKNH</sequence>
<proteinExistence type="predicted"/>
<accession>A0A841MNF7</accession>
<keyword evidence="1" id="KW-0808">Transferase</keyword>
<organism evidence="1 2">
    <name type="scientific">Algoriphagus iocasae</name>
    <dbReference type="NCBI Taxonomy" id="1836499"/>
    <lineage>
        <taxon>Bacteria</taxon>
        <taxon>Pseudomonadati</taxon>
        <taxon>Bacteroidota</taxon>
        <taxon>Cytophagia</taxon>
        <taxon>Cytophagales</taxon>
        <taxon>Cyclobacteriaceae</taxon>
        <taxon>Algoriphagus</taxon>
    </lineage>
</organism>
<dbReference type="GO" id="GO:0016740">
    <property type="term" value="F:transferase activity"/>
    <property type="evidence" value="ECO:0007669"/>
    <property type="project" value="UniProtKB-KW"/>
</dbReference>